<dbReference type="InterPro" id="IPR028082">
    <property type="entry name" value="Peripla_BP_I"/>
</dbReference>
<dbReference type="Gene3D" id="3.40.50.2300">
    <property type="match status" value="2"/>
</dbReference>
<keyword evidence="6" id="KW-1185">Reference proteome</keyword>
<dbReference type="EMBL" id="VYGV01000006">
    <property type="protein sequence ID" value="NWF45015.1"/>
    <property type="molecule type" value="Genomic_DNA"/>
</dbReference>
<dbReference type="InterPro" id="IPR028081">
    <property type="entry name" value="Leu-bd"/>
</dbReference>
<evidence type="ECO:0000256" key="2">
    <source>
        <dbReference type="ARBA" id="ARBA00022729"/>
    </source>
</evidence>
<gene>
    <name evidence="5" type="ORF">F3K02_07085</name>
</gene>
<evidence type="ECO:0000256" key="1">
    <source>
        <dbReference type="ARBA" id="ARBA00010062"/>
    </source>
</evidence>
<dbReference type="AlphaFoldDB" id="A0A7Y8KW32"/>
<dbReference type="RefSeq" id="WP_177134660.1">
    <property type="nucleotide sequence ID" value="NZ_VYGV01000006.1"/>
</dbReference>
<comment type="caution">
    <text evidence="5">The sequence shown here is derived from an EMBL/GenBank/DDBJ whole genome shotgun (WGS) entry which is preliminary data.</text>
</comment>
<feature type="domain" description="Leucine-binding protein" evidence="4">
    <location>
        <begin position="38"/>
        <end position="370"/>
    </location>
</feature>
<dbReference type="Pfam" id="PF13458">
    <property type="entry name" value="Peripla_BP_6"/>
    <property type="match status" value="1"/>
</dbReference>
<proteinExistence type="inferred from homology"/>
<accession>A0A7Y8KW32</accession>
<protein>
    <submittedName>
        <fullName evidence="5">ABC transporter substrate-binding protein</fullName>
    </submittedName>
</protein>
<organism evidence="5 6">
    <name type="scientific">Hydrogenophaga aromaticivorans</name>
    <dbReference type="NCBI Taxonomy" id="2610898"/>
    <lineage>
        <taxon>Bacteria</taxon>
        <taxon>Pseudomonadati</taxon>
        <taxon>Pseudomonadota</taxon>
        <taxon>Betaproteobacteria</taxon>
        <taxon>Burkholderiales</taxon>
        <taxon>Comamonadaceae</taxon>
        <taxon>Hydrogenophaga</taxon>
    </lineage>
</organism>
<evidence type="ECO:0000313" key="5">
    <source>
        <dbReference type="EMBL" id="NWF45015.1"/>
    </source>
</evidence>
<dbReference type="PANTHER" id="PTHR47235">
    <property type="entry name" value="BLR6548 PROTEIN"/>
    <property type="match status" value="1"/>
</dbReference>
<keyword evidence="2 3" id="KW-0732">Signal</keyword>
<evidence type="ECO:0000256" key="3">
    <source>
        <dbReference type="SAM" id="SignalP"/>
    </source>
</evidence>
<evidence type="ECO:0000259" key="4">
    <source>
        <dbReference type="Pfam" id="PF13458"/>
    </source>
</evidence>
<feature type="signal peptide" evidence="3">
    <location>
        <begin position="1"/>
        <end position="26"/>
    </location>
</feature>
<dbReference type="PANTHER" id="PTHR47235:SF1">
    <property type="entry name" value="BLR6548 PROTEIN"/>
    <property type="match status" value="1"/>
</dbReference>
<evidence type="ECO:0000313" key="6">
    <source>
        <dbReference type="Proteomes" id="UP000545507"/>
    </source>
</evidence>
<dbReference type="SUPFAM" id="SSF53822">
    <property type="entry name" value="Periplasmic binding protein-like I"/>
    <property type="match status" value="1"/>
</dbReference>
<sequence length="400" mass="42769">MRTLQKLTQRFCLGALAALTFGSALAADPGVTNEKLVLGAVIPLSGPPSIIGKAIATTLKVWEQDVNSRGGIGGRKVDIRIEDDGYVPQRAVQGLKKLIDVEQIFALIGTSGSSQLLAMLPIIDEQKIPAINHIAVNSAHFNPPHKTLFNIGATYCQEVSASMKHLVTSQKLQGSKFGLIFQEDDYGTDVKCGYEQALKELGLKSSIEVAYKRGAKDFSAEVLSVQRAGATFVLTGGIITETAAMLKEIAKNQMQAVRLAAHPSHLPAVLALAGPAADGVYVAEYVPPVTDTQTQGIGKLTALTYKYFSANEVKDMNRYSLTAYVGVQLLESALNACAKNLTRACVVEKLEQTKSFTSNGIMAPLTFGPNIRQSGTRPILLKANASAGKFERASEFLSAK</sequence>
<name>A0A7Y8KW32_9BURK</name>
<dbReference type="Proteomes" id="UP000545507">
    <property type="component" value="Unassembled WGS sequence"/>
</dbReference>
<comment type="similarity">
    <text evidence="1">Belongs to the leucine-binding protein family.</text>
</comment>
<reference evidence="5 6" key="1">
    <citation type="submission" date="2019-09" db="EMBL/GenBank/DDBJ databases">
        <title>Hydrogenophaga aromatica sp. nov., isolated from a para-xylene-degrading enrichment culture.</title>
        <authorList>
            <person name="Tancsics A."/>
            <person name="Banerjee S."/>
        </authorList>
    </citation>
    <scope>NUCLEOTIDE SEQUENCE [LARGE SCALE GENOMIC DNA]</scope>
    <source>
        <strain evidence="5 6">D2P1</strain>
    </source>
</reference>
<dbReference type="CDD" id="cd06343">
    <property type="entry name" value="PBP1_ABC_ligand_binding-like"/>
    <property type="match status" value="1"/>
</dbReference>
<feature type="chain" id="PRO_5031182923" evidence="3">
    <location>
        <begin position="27"/>
        <end position="400"/>
    </location>
</feature>